<dbReference type="PANTHER" id="PTHR47075:SF2">
    <property type="entry name" value="HELIX-LOOP-HELIX DNA-BINDING DOMAIN CONTAINING PROTEIN, EXPRESSED"/>
    <property type="match status" value="1"/>
</dbReference>
<feature type="compositionally biased region" description="Polar residues" evidence="7">
    <location>
        <begin position="141"/>
        <end position="151"/>
    </location>
</feature>
<evidence type="ECO:0000313" key="9">
    <source>
        <dbReference type="EMBL" id="CAD6253230.1"/>
    </source>
</evidence>
<organism evidence="9 10">
    <name type="scientific">Miscanthus lutarioriparius</name>
    <dbReference type="NCBI Taxonomy" id="422564"/>
    <lineage>
        <taxon>Eukaryota</taxon>
        <taxon>Viridiplantae</taxon>
        <taxon>Streptophyta</taxon>
        <taxon>Embryophyta</taxon>
        <taxon>Tracheophyta</taxon>
        <taxon>Spermatophyta</taxon>
        <taxon>Magnoliopsida</taxon>
        <taxon>Liliopsida</taxon>
        <taxon>Poales</taxon>
        <taxon>Poaceae</taxon>
        <taxon>PACMAD clade</taxon>
        <taxon>Panicoideae</taxon>
        <taxon>Andropogonodae</taxon>
        <taxon>Andropogoneae</taxon>
        <taxon>Saccharinae</taxon>
        <taxon>Miscanthus</taxon>
    </lineage>
</organism>
<name>A0A811QC72_9POAL</name>
<protein>
    <recommendedName>
        <fullName evidence="8">BHLH domain-containing protein</fullName>
    </recommendedName>
</protein>
<dbReference type="InterPro" id="IPR057075">
    <property type="entry name" value="bHLH_IRO3"/>
</dbReference>
<evidence type="ECO:0000256" key="7">
    <source>
        <dbReference type="SAM" id="MobiDB-lite"/>
    </source>
</evidence>
<evidence type="ECO:0000256" key="2">
    <source>
        <dbReference type="ARBA" id="ARBA00023015"/>
    </source>
</evidence>
<dbReference type="SUPFAM" id="SSF47459">
    <property type="entry name" value="HLH, helix-loop-helix DNA-binding domain"/>
    <property type="match status" value="1"/>
</dbReference>
<keyword evidence="4" id="KW-0804">Transcription</keyword>
<dbReference type="Proteomes" id="UP000604825">
    <property type="component" value="Unassembled WGS sequence"/>
</dbReference>
<dbReference type="Gene3D" id="4.10.280.10">
    <property type="entry name" value="Helix-loop-helix DNA-binding domain"/>
    <property type="match status" value="1"/>
</dbReference>
<feature type="compositionally biased region" description="Polar residues" evidence="7">
    <location>
        <begin position="29"/>
        <end position="42"/>
    </location>
</feature>
<keyword evidence="10" id="KW-1185">Reference proteome</keyword>
<evidence type="ECO:0000256" key="5">
    <source>
        <dbReference type="ARBA" id="ARBA00023242"/>
    </source>
</evidence>
<dbReference type="Pfam" id="PF23177">
    <property type="entry name" value="bHLH_IRO3"/>
    <property type="match status" value="1"/>
</dbReference>
<dbReference type="InterPro" id="IPR036638">
    <property type="entry name" value="HLH_DNA-bd_sf"/>
</dbReference>
<dbReference type="AlphaFoldDB" id="A0A811QC72"/>
<dbReference type="InterPro" id="IPR011598">
    <property type="entry name" value="bHLH_dom"/>
</dbReference>
<feature type="coiled-coil region" evidence="6">
    <location>
        <begin position="202"/>
        <end position="257"/>
    </location>
</feature>
<evidence type="ECO:0000313" key="10">
    <source>
        <dbReference type="Proteomes" id="UP000604825"/>
    </source>
</evidence>
<keyword evidence="3" id="KW-0238">DNA-binding</keyword>
<keyword evidence="2" id="KW-0805">Transcription regulation</keyword>
<proteinExistence type="inferred from homology"/>
<comment type="similarity">
    <text evidence="1">Belongs to the bHLH protein family.</text>
</comment>
<feature type="compositionally biased region" description="Low complexity" evidence="7">
    <location>
        <begin position="375"/>
        <end position="389"/>
    </location>
</feature>
<keyword evidence="5" id="KW-0539">Nucleus</keyword>
<dbReference type="OrthoDB" id="1931098at2759"/>
<evidence type="ECO:0000256" key="4">
    <source>
        <dbReference type="ARBA" id="ARBA00023163"/>
    </source>
</evidence>
<evidence type="ECO:0000256" key="6">
    <source>
        <dbReference type="SAM" id="Coils"/>
    </source>
</evidence>
<keyword evidence="6" id="KW-0175">Coiled coil</keyword>
<feature type="region of interest" description="Disordered" evidence="7">
    <location>
        <begin position="375"/>
        <end position="404"/>
    </location>
</feature>
<evidence type="ECO:0000256" key="3">
    <source>
        <dbReference type="ARBA" id="ARBA00023125"/>
    </source>
</evidence>
<evidence type="ECO:0000259" key="8">
    <source>
        <dbReference type="PROSITE" id="PS50888"/>
    </source>
</evidence>
<feature type="region of interest" description="Disordered" evidence="7">
    <location>
        <begin position="29"/>
        <end position="64"/>
    </location>
</feature>
<comment type="caution">
    <text evidence="9">The sequence shown here is derived from an EMBL/GenBank/DDBJ whole genome shotgun (WGS) entry which is preliminary data.</text>
</comment>
<reference evidence="9" key="1">
    <citation type="submission" date="2020-10" db="EMBL/GenBank/DDBJ databases">
        <authorList>
            <person name="Han B."/>
            <person name="Lu T."/>
            <person name="Zhao Q."/>
            <person name="Huang X."/>
            <person name="Zhao Y."/>
        </authorList>
    </citation>
    <scope>NUCLEOTIDE SEQUENCE</scope>
</reference>
<accession>A0A811QC72</accession>
<dbReference type="SMART" id="SM00353">
    <property type="entry name" value="HLH"/>
    <property type="match status" value="1"/>
</dbReference>
<dbReference type="EMBL" id="CAJGYO010000009">
    <property type="protein sequence ID" value="CAD6253230.1"/>
    <property type="molecule type" value="Genomic_DNA"/>
</dbReference>
<dbReference type="GO" id="GO:0046983">
    <property type="term" value="F:protein dimerization activity"/>
    <property type="evidence" value="ECO:0007669"/>
    <property type="project" value="InterPro"/>
</dbReference>
<evidence type="ECO:0000256" key="1">
    <source>
        <dbReference type="ARBA" id="ARBA00005510"/>
    </source>
</evidence>
<dbReference type="PANTHER" id="PTHR47075">
    <property type="entry name" value="TRANSCRIPTION FACTOR BHLH47"/>
    <property type="match status" value="1"/>
</dbReference>
<dbReference type="PROSITE" id="PS50888">
    <property type="entry name" value="BHLH"/>
    <property type="match status" value="1"/>
</dbReference>
<gene>
    <name evidence="9" type="ORF">NCGR_LOCUS36862</name>
</gene>
<dbReference type="GO" id="GO:0003677">
    <property type="term" value="F:DNA binding"/>
    <property type="evidence" value="ECO:0007669"/>
    <property type="project" value="UniProtKB-KW"/>
</dbReference>
<feature type="domain" description="BHLH" evidence="8">
    <location>
        <begin position="162"/>
        <end position="212"/>
    </location>
</feature>
<sequence>MQRSTAAHGARRCPSGGTMLGEHLREEQLASTSAYSASTPCSTPGEWPIADEHPLLGNSRAGGADVRRHVSPRCRLGHTSVRFSNENNWMDQIGFNFVMGCMTHEQFKIFAVAVQSRERIDKAGQFGRNNILGMVADTESSDSLPGSSNAASEMPANGSIHPKKTHKAEREKLKRDQLNDLFVELGSMLDLDRQNTGKATVLGDAARVLRDLITQVESLRKEQCALVSERQYVSSEKNELQEENNSLKSQISELQNELCARMRNSSLNQNSLGMSLPVANTVGADLATHPMPQQMWSNIYNLSSVAMAHPTNTATLLHSQDHSADAGQGYAHQPRELQLFPGASSSPECGCSWLGSDQATSLRLTDSLPGQLCLSLPQSSQEGSSSGVPHSRKERRNGLPTDNT</sequence>
<feature type="region of interest" description="Disordered" evidence="7">
    <location>
        <begin position="138"/>
        <end position="173"/>
    </location>
</feature>